<dbReference type="Proteomes" id="UP000827092">
    <property type="component" value="Unassembled WGS sequence"/>
</dbReference>
<evidence type="ECO:0000313" key="2">
    <source>
        <dbReference type="EMBL" id="KAG8155727.1"/>
    </source>
</evidence>
<feature type="region of interest" description="Disordered" evidence="1">
    <location>
        <begin position="65"/>
        <end position="87"/>
    </location>
</feature>
<evidence type="ECO:0000256" key="1">
    <source>
        <dbReference type="SAM" id="MobiDB-lite"/>
    </source>
</evidence>
<sequence>MPAPGPKKPTKSAPRSGSRVKREAGGDGPARKLHISLGFSRANRGAPGHRKRAVLFKENSVPISGRAHFPGHENLTKEKNNSSPGPPSTFRVRFRFPKLVPPKEPIPCPGWGILKPKFPFPPVGSEGKKRALCLRFGDVSLPGKGFSDPLGRMTPCSTAVPPWKTPFPASVLKALKFSICYTTKICTVAGPGGPTPPGPSTHAKNPDPPTHGRKPPRWKLAVAARYSPTLESHPFKGSAWR</sequence>
<feature type="compositionally biased region" description="Basic and acidic residues" evidence="1">
    <location>
        <begin position="70"/>
        <end position="80"/>
    </location>
</feature>
<protein>
    <submittedName>
        <fullName evidence="2">Uncharacterized protein</fullName>
    </submittedName>
</protein>
<dbReference type="EMBL" id="JAFNEN010006908">
    <property type="protein sequence ID" value="KAG8155727.1"/>
    <property type="molecule type" value="Genomic_DNA"/>
</dbReference>
<organism evidence="2 3">
    <name type="scientific">Oedothorax gibbosus</name>
    <dbReference type="NCBI Taxonomy" id="931172"/>
    <lineage>
        <taxon>Eukaryota</taxon>
        <taxon>Metazoa</taxon>
        <taxon>Ecdysozoa</taxon>
        <taxon>Arthropoda</taxon>
        <taxon>Chelicerata</taxon>
        <taxon>Arachnida</taxon>
        <taxon>Araneae</taxon>
        <taxon>Araneomorphae</taxon>
        <taxon>Entelegynae</taxon>
        <taxon>Araneoidea</taxon>
        <taxon>Linyphiidae</taxon>
        <taxon>Erigoninae</taxon>
        <taxon>Oedothorax</taxon>
    </lineage>
</organism>
<dbReference type="AlphaFoldDB" id="A0AAV6TDR0"/>
<keyword evidence="3" id="KW-1185">Reference proteome</keyword>
<gene>
    <name evidence="2" type="ORF">JTE90_026913</name>
</gene>
<feature type="region of interest" description="Disordered" evidence="1">
    <location>
        <begin position="192"/>
        <end position="219"/>
    </location>
</feature>
<proteinExistence type="predicted"/>
<reference evidence="2 3" key="1">
    <citation type="journal article" date="2022" name="Nat. Ecol. Evol.">
        <title>A masculinizing supergene underlies an exaggerated male reproductive morph in a spider.</title>
        <authorList>
            <person name="Hendrickx F."/>
            <person name="De Corte Z."/>
            <person name="Sonet G."/>
            <person name="Van Belleghem S.M."/>
            <person name="Kostlbacher S."/>
            <person name="Vangestel C."/>
        </authorList>
    </citation>
    <scope>NUCLEOTIDE SEQUENCE [LARGE SCALE GENOMIC DNA]</scope>
    <source>
        <strain evidence="2">W744_W776</strain>
    </source>
</reference>
<feature type="region of interest" description="Disordered" evidence="1">
    <location>
        <begin position="1"/>
        <end position="48"/>
    </location>
</feature>
<comment type="caution">
    <text evidence="2">The sequence shown here is derived from an EMBL/GenBank/DDBJ whole genome shotgun (WGS) entry which is preliminary data.</text>
</comment>
<accession>A0AAV6TDR0</accession>
<evidence type="ECO:0000313" key="3">
    <source>
        <dbReference type="Proteomes" id="UP000827092"/>
    </source>
</evidence>
<name>A0AAV6TDR0_9ARAC</name>